<dbReference type="InterPro" id="IPR018244">
    <property type="entry name" value="Allrgn_V5/Tpx1_CS"/>
</dbReference>
<dbReference type="PROSITE" id="PS01010">
    <property type="entry name" value="CRISP_2"/>
    <property type="match status" value="1"/>
</dbReference>
<evidence type="ECO:0000256" key="1">
    <source>
        <dbReference type="ARBA" id="ARBA00009923"/>
    </source>
</evidence>
<reference evidence="6" key="3">
    <citation type="submission" date="2025-09" db="UniProtKB">
        <authorList>
            <consortium name="Ensembl"/>
        </authorList>
    </citation>
    <scope>IDENTIFICATION</scope>
</reference>
<dbReference type="InterPro" id="IPR035940">
    <property type="entry name" value="CAP_sf"/>
</dbReference>
<proteinExistence type="inferred from homology"/>
<dbReference type="InterPro" id="IPR034117">
    <property type="entry name" value="SCP_CRISP"/>
</dbReference>
<evidence type="ECO:0000256" key="3">
    <source>
        <dbReference type="PROSITE-ProRule" id="PRU01005"/>
    </source>
</evidence>
<keyword evidence="7" id="KW-1185">Reference proteome</keyword>
<comment type="caution">
    <text evidence="3">Lacks conserved residue(s) required for the propagation of feature annotation.</text>
</comment>
<evidence type="ECO:0000313" key="6">
    <source>
        <dbReference type="Ensembl" id="ENSPEMP00000025077.2"/>
    </source>
</evidence>
<feature type="chain" id="PRO_5034460345" description="ShKT domain-containing protein" evidence="4">
    <location>
        <begin position="20"/>
        <end position="244"/>
    </location>
</feature>
<feature type="disulfide bond" evidence="3">
    <location>
        <begin position="224"/>
        <end position="237"/>
    </location>
</feature>
<organism evidence="6 7">
    <name type="scientific">Peromyscus maniculatus bairdii</name>
    <name type="common">Prairie deer mouse</name>
    <dbReference type="NCBI Taxonomy" id="230844"/>
    <lineage>
        <taxon>Eukaryota</taxon>
        <taxon>Metazoa</taxon>
        <taxon>Chordata</taxon>
        <taxon>Craniata</taxon>
        <taxon>Vertebrata</taxon>
        <taxon>Euteleostomi</taxon>
        <taxon>Mammalia</taxon>
        <taxon>Eutheria</taxon>
        <taxon>Euarchontoglires</taxon>
        <taxon>Glires</taxon>
        <taxon>Rodentia</taxon>
        <taxon>Myomorpha</taxon>
        <taxon>Muroidea</taxon>
        <taxon>Cricetidae</taxon>
        <taxon>Neotominae</taxon>
        <taxon>Peromyscus</taxon>
    </lineage>
</organism>
<dbReference type="Proteomes" id="UP000694547">
    <property type="component" value="Chromosome 21"/>
</dbReference>
<dbReference type="InterPro" id="IPR042076">
    <property type="entry name" value="Crisp-like_dom"/>
</dbReference>
<dbReference type="SMART" id="SM00198">
    <property type="entry name" value="SCP"/>
    <property type="match status" value="1"/>
</dbReference>
<dbReference type="GO" id="GO:0005576">
    <property type="term" value="C:extracellular region"/>
    <property type="evidence" value="ECO:0007669"/>
    <property type="project" value="InterPro"/>
</dbReference>
<dbReference type="InterPro" id="IPR013871">
    <property type="entry name" value="Cysteine_rich_secretory"/>
</dbReference>
<evidence type="ECO:0000256" key="2">
    <source>
        <dbReference type="ARBA" id="ARBA00023157"/>
    </source>
</evidence>
<dbReference type="SUPFAM" id="SSF57546">
    <property type="entry name" value="Crisp domain-like"/>
    <property type="match status" value="1"/>
</dbReference>
<keyword evidence="2 3" id="KW-1015">Disulfide bond</keyword>
<feature type="signal peptide" evidence="4">
    <location>
        <begin position="1"/>
        <end position="19"/>
    </location>
</feature>
<sequence>MTLFPLLLFLIAVLPPSLPQDDYEDTNFEDLITSKESVQEEIVNKHNQLRRMVSPPGSDLLKMHWSYDSQANAQIWASQCSYQHSPADSRTTKIRCGENIFMSSYPASWSHVIQSWFDEGKYFNFDSGPNPPDAIVGNYTQVVWNSSFQVACGVAKCSHQLLPFLYVCHYCPPGNIERWQYIPYTIGKPCALCPDHCEDGLCTNSCEYEDKFSICEELKASLTCDYPMVNQVCKATCNCKRKIH</sequence>
<feature type="domain" description="ShKT" evidence="5">
    <location>
        <begin position="206"/>
        <end position="239"/>
    </location>
</feature>
<dbReference type="AlphaFoldDB" id="A0A8C8U240"/>
<keyword evidence="4" id="KW-0732">Signal</keyword>
<dbReference type="GeneTree" id="ENSGT00940000162013"/>
<dbReference type="InterPro" id="IPR001283">
    <property type="entry name" value="CRISP-related"/>
</dbReference>
<feature type="disulfide bond" evidence="3">
    <location>
        <begin position="215"/>
        <end position="233"/>
    </location>
</feature>
<dbReference type="PANTHER" id="PTHR10334">
    <property type="entry name" value="CYSTEINE-RICH SECRETORY PROTEIN-RELATED"/>
    <property type="match status" value="1"/>
</dbReference>
<dbReference type="Gene3D" id="1.10.10.740">
    <property type="entry name" value="Crisp domain"/>
    <property type="match status" value="1"/>
</dbReference>
<dbReference type="InterPro" id="IPR014044">
    <property type="entry name" value="CAP_dom"/>
</dbReference>
<protein>
    <recommendedName>
        <fullName evidence="5">ShKT domain-containing protein</fullName>
    </recommendedName>
</protein>
<reference evidence="6" key="2">
    <citation type="submission" date="2025-08" db="UniProtKB">
        <authorList>
            <consortium name="Ensembl"/>
        </authorList>
    </citation>
    <scope>IDENTIFICATION</scope>
</reference>
<dbReference type="FunFam" id="3.40.33.10:FF:000005">
    <property type="entry name" value="Cysteine-rich secretory protein 2"/>
    <property type="match status" value="1"/>
</dbReference>
<reference evidence="6 7" key="1">
    <citation type="submission" date="2018-10" db="EMBL/GenBank/DDBJ databases">
        <title>Improved assembly of the deer mouse Peromyscus maniculatus genome.</title>
        <authorList>
            <person name="Lassance J.-M."/>
            <person name="Hoekstra H.E."/>
        </authorList>
    </citation>
    <scope>NUCLEOTIDE SEQUENCE [LARGE SCALE GENOMIC DNA]</scope>
</reference>
<name>A0A8C8U240_PERMB</name>
<evidence type="ECO:0000313" key="7">
    <source>
        <dbReference type="Proteomes" id="UP000694547"/>
    </source>
</evidence>
<dbReference type="Gene3D" id="3.40.33.10">
    <property type="entry name" value="CAP"/>
    <property type="match status" value="1"/>
</dbReference>
<evidence type="ECO:0000256" key="4">
    <source>
        <dbReference type="SAM" id="SignalP"/>
    </source>
</evidence>
<dbReference type="FunFam" id="1.10.10.740:FF:000001">
    <property type="entry name" value="Cysteine-rich secretory protein 2"/>
    <property type="match status" value="1"/>
</dbReference>
<dbReference type="PROSITE" id="PS51670">
    <property type="entry name" value="SHKT"/>
    <property type="match status" value="1"/>
</dbReference>
<comment type="similarity">
    <text evidence="1">Belongs to the CRISP family.</text>
</comment>
<dbReference type="CDD" id="cd05383">
    <property type="entry name" value="CAP_CRISP"/>
    <property type="match status" value="1"/>
</dbReference>
<dbReference type="Pfam" id="PF08562">
    <property type="entry name" value="Crisp"/>
    <property type="match status" value="1"/>
</dbReference>
<dbReference type="Ensembl" id="ENSPEMT00000029462.2">
    <property type="protein sequence ID" value="ENSPEMP00000025077.2"/>
    <property type="gene ID" value="ENSPEMG00000021612.2"/>
</dbReference>
<dbReference type="SUPFAM" id="SSF55797">
    <property type="entry name" value="PR-1-like"/>
    <property type="match status" value="1"/>
</dbReference>
<dbReference type="Pfam" id="PF00188">
    <property type="entry name" value="CAP"/>
    <property type="match status" value="1"/>
</dbReference>
<dbReference type="InterPro" id="IPR003582">
    <property type="entry name" value="ShKT_dom"/>
</dbReference>
<evidence type="ECO:0000259" key="5">
    <source>
        <dbReference type="PROSITE" id="PS51670"/>
    </source>
</evidence>
<dbReference type="PRINTS" id="PR00837">
    <property type="entry name" value="V5TPXLIKE"/>
</dbReference>
<accession>A0A8C8U240</accession>